<comment type="caution">
    <text evidence="1">The sequence shown here is derived from an EMBL/GenBank/DDBJ whole genome shotgun (WGS) entry which is preliminary data.</text>
</comment>
<dbReference type="RefSeq" id="WP_087212543.1">
    <property type="nucleotide sequence ID" value="NZ_CP173660.1"/>
</dbReference>
<dbReference type="Pfam" id="PF00702">
    <property type="entry name" value="Hydrolase"/>
    <property type="match status" value="1"/>
</dbReference>
<protein>
    <submittedName>
        <fullName evidence="1">HAD family hydrolase</fullName>
    </submittedName>
</protein>
<dbReference type="Proteomes" id="UP000779049">
    <property type="component" value="Unassembled WGS sequence"/>
</dbReference>
<proteinExistence type="predicted"/>
<accession>A0ABS7L4U2</accession>
<dbReference type="SFLD" id="SFLDS00003">
    <property type="entry name" value="Haloacid_Dehalogenase"/>
    <property type="match status" value="1"/>
</dbReference>
<dbReference type="InterPro" id="IPR050155">
    <property type="entry name" value="HAD-like_hydrolase_sf"/>
</dbReference>
<dbReference type="CDD" id="cd01427">
    <property type="entry name" value="HAD_like"/>
    <property type="match status" value="1"/>
</dbReference>
<dbReference type="GO" id="GO:0016787">
    <property type="term" value="F:hydrolase activity"/>
    <property type="evidence" value="ECO:0007669"/>
    <property type="project" value="UniProtKB-KW"/>
</dbReference>
<dbReference type="InterPro" id="IPR023214">
    <property type="entry name" value="HAD_sf"/>
</dbReference>
<organism evidence="1 2">
    <name type="scientific">Sellimonas caecigallum</name>
    <dbReference type="NCBI Taxonomy" id="2592333"/>
    <lineage>
        <taxon>Bacteria</taxon>
        <taxon>Bacillati</taxon>
        <taxon>Bacillota</taxon>
        <taxon>Clostridia</taxon>
        <taxon>Lachnospirales</taxon>
        <taxon>Lachnospiraceae</taxon>
        <taxon>Sellimonas</taxon>
    </lineage>
</organism>
<dbReference type="InterPro" id="IPR006439">
    <property type="entry name" value="HAD-SF_hydro_IA"/>
</dbReference>
<sequence length="247" mass="27395">MKIRGVLFDKDGTLIDFFGLWLEAAQKVVPEFIRRNGFSGCEDLENALYESIGICDGQVDPNGALAYKSFAEIAEDIGRVLEKYSLDFDKKRTEDQMKRMFEKAMQGEDAKIVPLAELGGLFEELKAREICIGLATADTQKSAENCMRKLGVLEYLDYLGADDGRKQPKPAPDMLLDFARQNKIQPAEVLVAGDTRNDMLFAKKAGAKSAGVLSGVSKEKDLREYADFIIPSVEEIPKLLDALEGEI</sequence>
<dbReference type="PANTHER" id="PTHR43434:SF1">
    <property type="entry name" value="PHOSPHOGLYCOLATE PHOSPHATASE"/>
    <property type="match status" value="1"/>
</dbReference>
<name>A0ABS7L4U2_9FIRM</name>
<evidence type="ECO:0000313" key="1">
    <source>
        <dbReference type="EMBL" id="MBY0758025.1"/>
    </source>
</evidence>
<dbReference type="Gene3D" id="3.40.50.1000">
    <property type="entry name" value="HAD superfamily/HAD-like"/>
    <property type="match status" value="1"/>
</dbReference>
<reference evidence="1 2" key="1">
    <citation type="journal article" date="2020" name="New Microbes New Infect">
        <title>Sellimonas caecigallum sp. nov., description and genome sequence of a new member of the Sellimonas genus isolated from the cecum of feral chicken.</title>
        <authorList>
            <person name="Wongkuna S."/>
            <person name="Ghimire S."/>
            <person name="Antony L."/>
            <person name="Chankhamhaengdecha S."/>
            <person name="Janvilisri T."/>
            <person name="Scaria J."/>
        </authorList>
    </citation>
    <scope>NUCLEOTIDE SEQUENCE [LARGE SCALE GENOMIC DNA]</scope>
    <source>
        <strain evidence="1 2">SW451</strain>
    </source>
</reference>
<keyword evidence="1" id="KW-0378">Hydrolase</keyword>
<dbReference type="EMBL" id="VIRV01000002">
    <property type="protein sequence ID" value="MBY0758025.1"/>
    <property type="molecule type" value="Genomic_DNA"/>
</dbReference>
<dbReference type="PANTHER" id="PTHR43434">
    <property type="entry name" value="PHOSPHOGLYCOLATE PHOSPHATASE"/>
    <property type="match status" value="1"/>
</dbReference>
<dbReference type="InterPro" id="IPR036412">
    <property type="entry name" value="HAD-like_sf"/>
</dbReference>
<dbReference type="SUPFAM" id="SSF56784">
    <property type="entry name" value="HAD-like"/>
    <property type="match status" value="1"/>
</dbReference>
<dbReference type="NCBIfam" id="TIGR01549">
    <property type="entry name" value="HAD-SF-IA-v1"/>
    <property type="match status" value="1"/>
</dbReference>
<keyword evidence="2" id="KW-1185">Reference proteome</keyword>
<dbReference type="SFLD" id="SFLDG01129">
    <property type="entry name" value="C1.5:_HAD__Beta-PGM__Phosphata"/>
    <property type="match status" value="1"/>
</dbReference>
<evidence type="ECO:0000313" key="2">
    <source>
        <dbReference type="Proteomes" id="UP000779049"/>
    </source>
</evidence>
<gene>
    <name evidence="1" type="ORF">FLB61_02745</name>
</gene>